<dbReference type="EMBL" id="CAXITT010000001">
    <property type="protein sequence ID" value="CAL1525994.1"/>
    <property type="molecule type" value="Genomic_DNA"/>
</dbReference>
<dbReference type="Proteomes" id="UP001497497">
    <property type="component" value="Unassembled WGS sequence"/>
</dbReference>
<proteinExistence type="predicted"/>
<name>A0AAV2H151_LYMST</name>
<organism evidence="1 2">
    <name type="scientific">Lymnaea stagnalis</name>
    <name type="common">Great pond snail</name>
    <name type="synonym">Helix stagnalis</name>
    <dbReference type="NCBI Taxonomy" id="6523"/>
    <lineage>
        <taxon>Eukaryota</taxon>
        <taxon>Metazoa</taxon>
        <taxon>Spiralia</taxon>
        <taxon>Lophotrochozoa</taxon>
        <taxon>Mollusca</taxon>
        <taxon>Gastropoda</taxon>
        <taxon>Heterobranchia</taxon>
        <taxon>Euthyneura</taxon>
        <taxon>Panpulmonata</taxon>
        <taxon>Hygrophila</taxon>
        <taxon>Lymnaeoidea</taxon>
        <taxon>Lymnaeidae</taxon>
        <taxon>Lymnaea</taxon>
    </lineage>
</organism>
<evidence type="ECO:0008006" key="3">
    <source>
        <dbReference type="Google" id="ProtNLM"/>
    </source>
</evidence>
<accession>A0AAV2H151</accession>
<comment type="caution">
    <text evidence="1">The sequence shown here is derived from an EMBL/GenBank/DDBJ whole genome shotgun (WGS) entry which is preliminary data.</text>
</comment>
<keyword evidence="2" id="KW-1185">Reference proteome</keyword>
<sequence length="127" mass="14780">SGVWTESSAVSCIMRCRREFPDCFSVLFDRYNRRCTPGSWIVPTSSTRDLNQTALYHTGAFCNITSNFTIKAHGSLITCTWVSTIKLSYQAARKDCEDRRAHLYTVKREAKLQLLKTYYNRDDDDFW</sequence>
<dbReference type="Gene3D" id="3.10.100.10">
    <property type="entry name" value="Mannose-Binding Protein A, subunit A"/>
    <property type="match status" value="1"/>
</dbReference>
<reference evidence="1 2" key="1">
    <citation type="submission" date="2024-04" db="EMBL/GenBank/DDBJ databases">
        <authorList>
            <consortium name="Genoscope - CEA"/>
            <person name="William W."/>
        </authorList>
    </citation>
    <scope>NUCLEOTIDE SEQUENCE [LARGE SCALE GENOMIC DNA]</scope>
</reference>
<evidence type="ECO:0000313" key="1">
    <source>
        <dbReference type="EMBL" id="CAL1525994.1"/>
    </source>
</evidence>
<dbReference type="InterPro" id="IPR016187">
    <property type="entry name" value="CTDL_fold"/>
</dbReference>
<dbReference type="SUPFAM" id="SSF56436">
    <property type="entry name" value="C-type lectin-like"/>
    <property type="match status" value="1"/>
</dbReference>
<feature type="non-terminal residue" evidence="1">
    <location>
        <position position="127"/>
    </location>
</feature>
<dbReference type="AlphaFoldDB" id="A0AAV2H151"/>
<feature type="non-terminal residue" evidence="1">
    <location>
        <position position="1"/>
    </location>
</feature>
<evidence type="ECO:0000313" key="2">
    <source>
        <dbReference type="Proteomes" id="UP001497497"/>
    </source>
</evidence>
<gene>
    <name evidence="1" type="ORF">GSLYS_00000171001</name>
</gene>
<protein>
    <recommendedName>
        <fullName evidence="3">C-type lectin domain-containing protein</fullName>
    </recommendedName>
</protein>
<dbReference type="InterPro" id="IPR016186">
    <property type="entry name" value="C-type_lectin-like/link_sf"/>
</dbReference>